<dbReference type="Proteomes" id="UP001215231">
    <property type="component" value="Chromosome"/>
</dbReference>
<evidence type="ECO:0000313" key="2">
    <source>
        <dbReference type="EMBL" id="WDE12980.1"/>
    </source>
</evidence>
<dbReference type="RefSeq" id="WP_274053314.1">
    <property type="nucleotide sequence ID" value="NZ_CP059693.1"/>
</dbReference>
<dbReference type="EMBL" id="CP059693">
    <property type="protein sequence ID" value="WDE12980.1"/>
    <property type="molecule type" value="Genomic_DNA"/>
</dbReference>
<sequence length="182" mass="20067">MMYKTLATFSCLLLLASFPLAGQEAAEIPASDDSAAFHTNLQADEKTDSEILTSLDNLTLDLENELFEVELSENSNASDSGHGADWEQDFSDLEKMSALDNFEQVQLPPLMAEEPGGEWLETAELPEIQAKPGEEYGVGIAGEQESLINNLDNSDLMDFEDDLDVWSDDLVEDQASDADNYY</sequence>
<evidence type="ECO:0000256" key="1">
    <source>
        <dbReference type="SAM" id="SignalP"/>
    </source>
</evidence>
<evidence type="ECO:0000313" key="3">
    <source>
        <dbReference type="Proteomes" id="UP001215231"/>
    </source>
</evidence>
<accession>A0ABY7VGY4</accession>
<keyword evidence="3" id="KW-1185">Reference proteome</keyword>
<feature type="signal peptide" evidence="1">
    <location>
        <begin position="1"/>
        <end position="21"/>
    </location>
</feature>
<keyword evidence="1" id="KW-0732">Signal</keyword>
<reference evidence="2 3" key="1">
    <citation type="journal article" date="2022" name="Mar. Drugs">
        <title>Bioassay-Guided Fractionation Leads to the Detection of Cholic Acid Generated by the Rare Thalassomonas sp.</title>
        <authorList>
            <person name="Pheiffer F."/>
            <person name="Schneider Y.K."/>
            <person name="Hansen E.H."/>
            <person name="Andersen J.H."/>
            <person name="Isaksson J."/>
            <person name="Busche T."/>
            <person name="R C."/>
            <person name="Kalinowski J."/>
            <person name="Zyl L.V."/>
            <person name="Trindade M."/>
        </authorList>
    </citation>
    <scope>NUCLEOTIDE SEQUENCE [LARGE SCALE GENOMIC DNA]</scope>
    <source>
        <strain evidence="2 3">A5K-61T</strain>
    </source>
</reference>
<proteinExistence type="predicted"/>
<gene>
    <name evidence="2" type="ORF">H3N35_05855</name>
</gene>
<protein>
    <submittedName>
        <fullName evidence="2">Uncharacterized protein</fullName>
    </submittedName>
</protein>
<organism evidence="2 3">
    <name type="scientific">Thalassomonas haliotis</name>
    <dbReference type="NCBI Taxonomy" id="485448"/>
    <lineage>
        <taxon>Bacteria</taxon>
        <taxon>Pseudomonadati</taxon>
        <taxon>Pseudomonadota</taxon>
        <taxon>Gammaproteobacteria</taxon>
        <taxon>Alteromonadales</taxon>
        <taxon>Colwelliaceae</taxon>
        <taxon>Thalassomonas</taxon>
    </lineage>
</organism>
<feature type="chain" id="PRO_5045072210" evidence="1">
    <location>
        <begin position="22"/>
        <end position="182"/>
    </location>
</feature>
<name>A0ABY7VGY4_9GAMM</name>